<comment type="cofactor">
    <cofactor evidence="4">
        <name>Mg(2+)</name>
        <dbReference type="ChEBI" id="CHEBI:18420"/>
    </cofactor>
    <text evidence="4">Divalent metal ions. Mg(2+) is the most effective.</text>
</comment>
<feature type="binding site" evidence="3">
    <location>
        <position position="275"/>
    </location>
    <ligand>
        <name>substrate</name>
    </ligand>
</feature>
<accession>A0AAN8GK13</accession>
<evidence type="ECO:0000256" key="2">
    <source>
        <dbReference type="PIRSR" id="PIRSR000915-1"/>
    </source>
</evidence>
<dbReference type="GO" id="GO:0046872">
    <property type="term" value="F:metal ion binding"/>
    <property type="evidence" value="ECO:0007669"/>
    <property type="project" value="UniProtKB-KW"/>
</dbReference>
<dbReference type="AlphaFoldDB" id="A0AAN8GK13"/>
<dbReference type="PANTHER" id="PTHR19288">
    <property type="entry name" value="4-NITROPHENYLPHOSPHATASE-RELATED"/>
    <property type="match status" value="1"/>
</dbReference>
<dbReference type="Pfam" id="PF13242">
    <property type="entry name" value="Hydrolase_like"/>
    <property type="match status" value="1"/>
</dbReference>
<keyword evidence="1" id="KW-0378">Hydrolase</keyword>
<dbReference type="InterPro" id="IPR006357">
    <property type="entry name" value="HAD-SF_hydro_IIA"/>
</dbReference>
<dbReference type="Pfam" id="PF13344">
    <property type="entry name" value="Hydrolase_6"/>
    <property type="match status" value="1"/>
</dbReference>
<evidence type="ECO:0000313" key="5">
    <source>
        <dbReference type="EMBL" id="KAK6169409.1"/>
    </source>
</evidence>
<feature type="active site" description="Proton donor" evidence="2">
    <location>
        <position position="76"/>
    </location>
</feature>
<evidence type="ECO:0000256" key="4">
    <source>
        <dbReference type="PIRSR" id="PIRSR000915-3"/>
    </source>
</evidence>
<feature type="binding site" evidence="4">
    <location>
        <position position="76"/>
    </location>
    <ligand>
        <name>Mg(2+)</name>
        <dbReference type="ChEBI" id="CHEBI:18420"/>
    </ligand>
</feature>
<keyword evidence="6" id="KW-1185">Reference proteome</keyword>
<dbReference type="InterPro" id="IPR006349">
    <property type="entry name" value="PGP_euk"/>
</dbReference>
<protein>
    <recommendedName>
        <fullName evidence="7">4-nitrophenylphosphatase</fullName>
    </recommendedName>
</protein>
<organism evidence="5 6">
    <name type="scientific">Patella caerulea</name>
    <name type="common">Rayed Mediterranean limpet</name>
    <dbReference type="NCBI Taxonomy" id="87958"/>
    <lineage>
        <taxon>Eukaryota</taxon>
        <taxon>Metazoa</taxon>
        <taxon>Spiralia</taxon>
        <taxon>Lophotrochozoa</taxon>
        <taxon>Mollusca</taxon>
        <taxon>Gastropoda</taxon>
        <taxon>Patellogastropoda</taxon>
        <taxon>Patelloidea</taxon>
        <taxon>Patellidae</taxon>
        <taxon>Patella</taxon>
    </lineage>
</organism>
<keyword evidence="4" id="KW-0460">Magnesium</keyword>
<name>A0AAN8GK13_PATCE</name>
<dbReference type="InterPro" id="IPR023214">
    <property type="entry name" value="HAD_sf"/>
</dbReference>
<keyword evidence="4" id="KW-0479">Metal-binding</keyword>
<dbReference type="NCBIfam" id="TIGR01452">
    <property type="entry name" value="PGP_euk"/>
    <property type="match status" value="1"/>
</dbReference>
<evidence type="ECO:0000256" key="3">
    <source>
        <dbReference type="PIRSR" id="PIRSR000915-2"/>
    </source>
</evidence>
<dbReference type="PIRSF" id="PIRSF000915">
    <property type="entry name" value="PGP-type_phosphatase"/>
    <property type="match status" value="1"/>
</dbReference>
<evidence type="ECO:0008006" key="7">
    <source>
        <dbReference type="Google" id="ProtNLM"/>
    </source>
</evidence>
<dbReference type="GO" id="GO:0016791">
    <property type="term" value="F:phosphatase activity"/>
    <property type="evidence" value="ECO:0007669"/>
    <property type="project" value="InterPro"/>
</dbReference>
<dbReference type="NCBIfam" id="TIGR01460">
    <property type="entry name" value="HAD-SF-IIA"/>
    <property type="match status" value="1"/>
</dbReference>
<comment type="caution">
    <text evidence="5">The sequence shown here is derived from an EMBL/GenBank/DDBJ whole genome shotgun (WGS) entry which is preliminary data.</text>
</comment>
<dbReference type="Gene3D" id="3.40.50.1000">
    <property type="entry name" value="HAD superfamily/HAD-like"/>
    <property type="match status" value="2"/>
</dbReference>
<evidence type="ECO:0000256" key="1">
    <source>
        <dbReference type="ARBA" id="ARBA00022801"/>
    </source>
</evidence>
<dbReference type="GO" id="GO:0005737">
    <property type="term" value="C:cytoplasm"/>
    <property type="evidence" value="ECO:0007669"/>
    <property type="project" value="TreeGrafter"/>
</dbReference>
<dbReference type="PANTHER" id="PTHR19288:SF93">
    <property type="entry name" value="FI11325P-RELATED"/>
    <property type="match status" value="1"/>
</dbReference>
<evidence type="ECO:0000313" key="6">
    <source>
        <dbReference type="Proteomes" id="UP001347796"/>
    </source>
</evidence>
<dbReference type="Proteomes" id="UP001347796">
    <property type="component" value="Unassembled WGS sequence"/>
</dbReference>
<proteinExistence type="predicted"/>
<reference evidence="5 6" key="1">
    <citation type="submission" date="2024-01" db="EMBL/GenBank/DDBJ databases">
        <title>The genome of the rayed Mediterranean limpet Patella caerulea (Linnaeus, 1758).</title>
        <authorList>
            <person name="Anh-Thu Weber A."/>
            <person name="Halstead-Nussloch G."/>
        </authorList>
    </citation>
    <scope>NUCLEOTIDE SEQUENCE [LARGE SCALE GENOMIC DNA]</scope>
    <source>
        <strain evidence="5">AATW-2023a</strain>
        <tissue evidence="5">Whole specimen</tissue>
    </source>
</reference>
<sequence length="352" mass="39301">MAFVSSSGRITRHVISRLRAGLPLIGNIRMINHRPNHNTEQLDKDFSGTRLGIKEITKNNSEDFLSRYDSIFLDCDGVLWRTDHVTPIPGIPAVMQKLRDLGKQILFVTNNSILSRDQWYQKYLKYDFDPGKMEDIFCVAYATAVYLRDVLKITGYVYNVGSVGMERELTLAGIKNMGAGEDPEKPSPYVKDLLNMTFRNDVQAVVIGFDEFFNYTKLYKAASYLTDPACHFVSASSIGFGTGVMIGPNRLQPFTGPIVSAVKTVSKREPILIGKPGYHMFECIKSTHPKIDTSRCLMIGDSITADVGFAKSTGMDSAFVLSGSGTFDHVKQNPHLVPDFYMDSLVELNYDS</sequence>
<dbReference type="EMBL" id="JAZGQO010000015">
    <property type="protein sequence ID" value="KAK6169409.1"/>
    <property type="molecule type" value="Genomic_DNA"/>
</dbReference>
<feature type="binding site" evidence="4">
    <location>
        <position position="301"/>
    </location>
    <ligand>
        <name>Mg(2+)</name>
        <dbReference type="ChEBI" id="CHEBI:18420"/>
    </ligand>
</feature>
<gene>
    <name evidence="5" type="ORF">SNE40_020471</name>
</gene>
<feature type="active site" description="Nucleophile" evidence="2">
    <location>
        <position position="74"/>
    </location>
</feature>
<dbReference type="InterPro" id="IPR036412">
    <property type="entry name" value="HAD-like_sf"/>
</dbReference>
<feature type="binding site" evidence="4">
    <location>
        <position position="74"/>
    </location>
    <ligand>
        <name>Mg(2+)</name>
        <dbReference type="ChEBI" id="CHEBI:18420"/>
    </ligand>
</feature>
<dbReference type="SUPFAM" id="SSF56784">
    <property type="entry name" value="HAD-like"/>
    <property type="match status" value="1"/>
</dbReference>